<proteinExistence type="inferred from homology"/>
<keyword evidence="15" id="KW-1185">Reference proteome</keyword>
<keyword evidence="4 13" id="KW-0328">Glycosyltransferase</keyword>
<keyword evidence="12" id="KW-0325">Glycoprotein</keyword>
<keyword evidence="10" id="KW-0443">Lipid metabolism</keyword>
<dbReference type="GO" id="GO:0006629">
    <property type="term" value="P:lipid metabolic process"/>
    <property type="evidence" value="ECO:0007669"/>
    <property type="project" value="UniProtKB-KW"/>
</dbReference>
<keyword evidence="6 13" id="KW-0812">Transmembrane</keyword>
<evidence type="ECO:0000256" key="6">
    <source>
        <dbReference type="ARBA" id="ARBA00022692"/>
    </source>
</evidence>
<dbReference type="FunFam" id="3.90.550.50:FF:000001">
    <property type="entry name" value="Hexosyltransferase"/>
    <property type="match status" value="1"/>
</dbReference>
<reference evidence="14" key="1">
    <citation type="submission" date="2023-08" db="EMBL/GenBank/DDBJ databases">
        <authorList>
            <person name="Alioto T."/>
            <person name="Alioto T."/>
            <person name="Gomez Garrido J."/>
        </authorList>
    </citation>
    <scope>NUCLEOTIDE SEQUENCE</scope>
</reference>
<evidence type="ECO:0000256" key="7">
    <source>
        <dbReference type="ARBA" id="ARBA00022968"/>
    </source>
</evidence>
<dbReference type="Pfam" id="PF01762">
    <property type="entry name" value="Galactosyl_T"/>
    <property type="match status" value="1"/>
</dbReference>
<dbReference type="GO" id="GO:0016758">
    <property type="term" value="F:hexosyltransferase activity"/>
    <property type="evidence" value="ECO:0007669"/>
    <property type="project" value="InterPro"/>
</dbReference>
<evidence type="ECO:0000313" key="14">
    <source>
        <dbReference type="EMBL" id="CAJ1058349.1"/>
    </source>
</evidence>
<dbReference type="EC" id="2.4.1.-" evidence="13"/>
<dbReference type="InterPro" id="IPR002659">
    <property type="entry name" value="Glyco_trans_31"/>
</dbReference>
<evidence type="ECO:0000256" key="3">
    <source>
        <dbReference type="ARBA" id="ARBA00008661"/>
    </source>
</evidence>
<dbReference type="Gene3D" id="3.90.550.50">
    <property type="match status" value="1"/>
</dbReference>
<evidence type="ECO:0000256" key="4">
    <source>
        <dbReference type="ARBA" id="ARBA00022676"/>
    </source>
</evidence>
<evidence type="ECO:0000256" key="12">
    <source>
        <dbReference type="ARBA" id="ARBA00023180"/>
    </source>
</evidence>
<evidence type="ECO:0000256" key="11">
    <source>
        <dbReference type="ARBA" id="ARBA00023136"/>
    </source>
</evidence>
<dbReference type="GO" id="GO:0008194">
    <property type="term" value="F:UDP-glycosyltransferase activity"/>
    <property type="evidence" value="ECO:0007669"/>
    <property type="project" value="TreeGrafter"/>
</dbReference>
<evidence type="ECO:0000256" key="13">
    <source>
        <dbReference type="RuleBase" id="RU363063"/>
    </source>
</evidence>
<gene>
    <name evidence="14" type="ORF">XNOV1_A038206</name>
</gene>
<keyword evidence="11 13" id="KW-0472">Membrane</keyword>
<sequence>MARCHCRLRRVLICVCTPCIILALLCVYVTVMVFTTLNNTATPGAGGQVYTRDTAHFVAPGTCNNESFAPYPKTFWGFHTHKDAFWNQLQLSIDRSFNPILRPKSFKRGHETSTFYGSLLRQSFSEVKDMNSTSKKFKNLPQQIQDFVNHMHKRDYPILHQPVGVCGAGAKVEKKPPLLLLAIKTTELNFKNRQAIRKTWGQAGWIAGRKRNSSSAEESGGYVRRVFLLGKEDPEELGVDVSKLIQMESEQYGDILQWDFKDTFFNLTLKDVLFWSWFSRFCHQTQFVFKGDDDVFVNIPNMITFLEDQLKMPQANKTMKEFMVGEVIGAAIPSRANQSKYFIPDSFYKGLYPMYAGGGGVVYSGLLAKRLHIISKRVHLFPIDDVYVGMCMVRLNAYPVHHPAFLTFDFPGKEERETCAYHRILLVHKRSPKQVVSLWATVKNTQTQCWSVPLRDGNRQKSKPKPTVPQ</sequence>
<dbReference type="GO" id="GO:0006493">
    <property type="term" value="P:protein O-linked glycosylation"/>
    <property type="evidence" value="ECO:0007669"/>
    <property type="project" value="TreeGrafter"/>
</dbReference>
<keyword evidence="5" id="KW-0808">Transferase</keyword>
<accession>A0AAV1FC87</accession>
<dbReference type="Proteomes" id="UP001178508">
    <property type="component" value="Chromosome 6"/>
</dbReference>
<dbReference type="GO" id="GO:0030311">
    <property type="term" value="P:poly-N-acetyllactosamine biosynthetic process"/>
    <property type="evidence" value="ECO:0007669"/>
    <property type="project" value="TreeGrafter"/>
</dbReference>
<evidence type="ECO:0000256" key="1">
    <source>
        <dbReference type="ARBA" id="ARBA00004323"/>
    </source>
</evidence>
<feature type="transmembrane region" description="Helical" evidence="13">
    <location>
        <begin position="12"/>
        <end position="34"/>
    </location>
</feature>
<dbReference type="PANTHER" id="PTHR11214">
    <property type="entry name" value="BETA-1,3-N-ACETYLGLUCOSAMINYLTRANSFERASE"/>
    <property type="match status" value="1"/>
</dbReference>
<comment type="subcellular location">
    <subcellularLocation>
        <location evidence="1 13">Golgi apparatus membrane</location>
        <topology evidence="1 13">Single-pass type II membrane protein</topology>
    </subcellularLocation>
</comment>
<evidence type="ECO:0000256" key="9">
    <source>
        <dbReference type="ARBA" id="ARBA00023034"/>
    </source>
</evidence>
<comment type="similarity">
    <text evidence="3 13">Belongs to the glycosyltransferase 31 family.</text>
</comment>
<protein>
    <recommendedName>
        <fullName evidence="13">Hexosyltransferase</fullName>
        <ecNumber evidence="13">2.4.1.-</ecNumber>
    </recommendedName>
</protein>
<evidence type="ECO:0000256" key="8">
    <source>
        <dbReference type="ARBA" id="ARBA00022989"/>
    </source>
</evidence>
<keyword evidence="8 13" id="KW-1133">Transmembrane helix</keyword>
<dbReference type="EMBL" id="OY660869">
    <property type="protein sequence ID" value="CAJ1058349.1"/>
    <property type="molecule type" value="Genomic_DNA"/>
</dbReference>
<comment type="pathway">
    <text evidence="2">Protein modification; protein glycosylation.</text>
</comment>
<keyword evidence="9 13" id="KW-0333">Golgi apparatus</keyword>
<dbReference type="GO" id="GO:0000139">
    <property type="term" value="C:Golgi membrane"/>
    <property type="evidence" value="ECO:0007669"/>
    <property type="project" value="UniProtKB-SubCell"/>
</dbReference>
<dbReference type="AlphaFoldDB" id="A0AAV1FC87"/>
<keyword evidence="7 13" id="KW-0735">Signal-anchor</keyword>
<evidence type="ECO:0000256" key="2">
    <source>
        <dbReference type="ARBA" id="ARBA00004922"/>
    </source>
</evidence>
<name>A0AAV1FC87_XYRNO</name>
<evidence type="ECO:0000256" key="10">
    <source>
        <dbReference type="ARBA" id="ARBA00023098"/>
    </source>
</evidence>
<evidence type="ECO:0000256" key="5">
    <source>
        <dbReference type="ARBA" id="ARBA00022679"/>
    </source>
</evidence>
<evidence type="ECO:0000313" key="15">
    <source>
        <dbReference type="Proteomes" id="UP001178508"/>
    </source>
</evidence>
<organism evidence="14 15">
    <name type="scientific">Xyrichtys novacula</name>
    <name type="common">Pearly razorfish</name>
    <name type="synonym">Hemipteronotus novacula</name>
    <dbReference type="NCBI Taxonomy" id="13765"/>
    <lineage>
        <taxon>Eukaryota</taxon>
        <taxon>Metazoa</taxon>
        <taxon>Chordata</taxon>
        <taxon>Craniata</taxon>
        <taxon>Vertebrata</taxon>
        <taxon>Euteleostomi</taxon>
        <taxon>Actinopterygii</taxon>
        <taxon>Neopterygii</taxon>
        <taxon>Teleostei</taxon>
        <taxon>Neoteleostei</taxon>
        <taxon>Acanthomorphata</taxon>
        <taxon>Eupercaria</taxon>
        <taxon>Labriformes</taxon>
        <taxon>Labridae</taxon>
        <taxon>Xyrichtys</taxon>
    </lineage>
</organism>
<dbReference type="PANTHER" id="PTHR11214:SF234">
    <property type="entry name" value="HEXOSYLTRANSFERASE"/>
    <property type="match status" value="1"/>
</dbReference>